<dbReference type="Proteomes" id="UP000321558">
    <property type="component" value="Unassembled WGS sequence"/>
</dbReference>
<comment type="caution">
    <text evidence="2">The sequence shown here is derived from an EMBL/GenBank/DDBJ whole genome shotgun (WGS) entry which is preliminary data.</text>
</comment>
<sequence length="146" mass="16804">MKSSWKKIKRQLTLPFFTPTIDSFITLGFAIAGAIAGSFMRGIIPLWQLLLYAVIFLIIITPILRNIGNKWREKKGIEEKDLKPNKLVDRVVLNVLLGFSIVCFVIALIINLLAESFNWAWLGFHVVVILVVYFARFIHFKRLEKS</sequence>
<keyword evidence="3" id="KW-1185">Reference proteome</keyword>
<dbReference type="STRING" id="582851.GCA_900162665_04223"/>
<dbReference type="EMBL" id="BJYM01000003">
    <property type="protein sequence ID" value="GEN86238.1"/>
    <property type="molecule type" value="Genomic_DNA"/>
</dbReference>
<evidence type="ECO:0000313" key="2">
    <source>
        <dbReference type="EMBL" id="GEN86238.1"/>
    </source>
</evidence>
<evidence type="ECO:0000256" key="1">
    <source>
        <dbReference type="SAM" id="Phobius"/>
    </source>
</evidence>
<protein>
    <submittedName>
        <fullName evidence="2">Uncharacterized protein</fullName>
    </submittedName>
</protein>
<feature type="transmembrane region" description="Helical" evidence="1">
    <location>
        <begin position="46"/>
        <end position="64"/>
    </location>
</feature>
<keyword evidence="1" id="KW-0812">Transmembrane</keyword>
<organism evidence="2 3">
    <name type="scientific">Oceanobacillus sojae</name>
    <dbReference type="NCBI Taxonomy" id="582851"/>
    <lineage>
        <taxon>Bacteria</taxon>
        <taxon>Bacillati</taxon>
        <taxon>Bacillota</taxon>
        <taxon>Bacilli</taxon>
        <taxon>Bacillales</taxon>
        <taxon>Bacillaceae</taxon>
        <taxon>Oceanobacillus</taxon>
    </lineage>
</organism>
<reference evidence="2 3" key="1">
    <citation type="submission" date="2019-07" db="EMBL/GenBank/DDBJ databases">
        <title>Whole genome shotgun sequence of Oceanobacillus sojae NBRC 105379.</title>
        <authorList>
            <person name="Hosoyama A."/>
            <person name="Uohara A."/>
            <person name="Ohji S."/>
            <person name="Ichikawa N."/>
        </authorList>
    </citation>
    <scope>NUCLEOTIDE SEQUENCE [LARGE SCALE GENOMIC DNA]</scope>
    <source>
        <strain evidence="2 3">NBRC 105379</strain>
    </source>
</reference>
<evidence type="ECO:0000313" key="3">
    <source>
        <dbReference type="Proteomes" id="UP000321558"/>
    </source>
</evidence>
<proteinExistence type="predicted"/>
<keyword evidence="1" id="KW-0472">Membrane</keyword>
<feature type="transmembrane region" description="Helical" evidence="1">
    <location>
        <begin position="91"/>
        <end position="113"/>
    </location>
</feature>
<name>A0A511ZFK6_9BACI</name>
<feature type="transmembrane region" description="Helical" evidence="1">
    <location>
        <begin position="12"/>
        <end position="40"/>
    </location>
</feature>
<dbReference type="RefSeq" id="WP_147209220.1">
    <property type="nucleotide sequence ID" value="NZ_BJYM01000003.1"/>
</dbReference>
<gene>
    <name evidence="2" type="ORF">OSO01_09770</name>
</gene>
<feature type="transmembrane region" description="Helical" evidence="1">
    <location>
        <begin position="119"/>
        <end position="138"/>
    </location>
</feature>
<keyword evidence="1" id="KW-1133">Transmembrane helix</keyword>
<accession>A0A511ZFK6</accession>
<dbReference type="AlphaFoldDB" id="A0A511ZFK6"/>
<dbReference type="OrthoDB" id="2967562at2"/>